<dbReference type="InterPro" id="IPR052220">
    <property type="entry name" value="METTL25"/>
</dbReference>
<accession>A0ABD2P7F2</accession>
<dbReference type="EMBL" id="JABFTP020000185">
    <property type="protein sequence ID" value="KAL3286430.1"/>
    <property type="molecule type" value="Genomic_DNA"/>
</dbReference>
<dbReference type="SUPFAM" id="SSF53335">
    <property type="entry name" value="S-adenosyl-L-methionine-dependent methyltransferases"/>
    <property type="match status" value="1"/>
</dbReference>
<keyword evidence="3" id="KW-1185">Reference proteome</keyword>
<proteinExistence type="predicted"/>
<dbReference type="AlphaFoldDB" id="A0ABD2P7F2"/>
<sequence length="230" mass="25788">MVAFLKNLSFCDLKDLTLCRTKENCPKSLIDFLATVKALSVPHEKIEINDIAYCFGVNCGLSIKKRHEIISLAPVVADVCGSIGSQEVIDIGAGLGYLSYLLAENHNYSVLAIEGSKEKIDSALGNQNSHHQSSKENITFLHHFITNDSQDEIERAINKHFKISDRVCICGLHACADLSITILELFLKIKQVKSLVIMPCCYHRLKLEKEIDGRNIFQFSSECYVEIKVR</sequence>
<dbReference type="PANTHER" id="PTHR12496:SF0">
    <property type="entry name" value="METHYLTRANSFERASE DOMAIN-CONTAINING PROTEIN"/>
    <property type="match status" value="1"/>
</dbReference>
<evidence type="ECO:0000313" key="3">
    <source>
        <dbReference type="Proteomes" id="UP001516400"/>
    </source>
</evidence>
<evidence type="ECO:0000313" key="2">
    <source>
        <dbReference type="EMBL" id="KAL3286430.1"/>
    </source>
</evidence>
<dbReference type="Gene3D" id="3.40.50.150">
    <property type="entry name" value="Vaccinia Virus protein VP39"/>
    <property type="match status" value="1"/>
</dbReference>
<dbReference type="PANTHER" id="PTHR12496">
    <property type="entry name" value="CGI-41 METHYLTRANSFERASE"/>
    <property type="match status" value="1"/>
</dbReference>
<name>A0ABD2P7F2_9CUCU</name>
<reference evidence="2 3" key="1">
    <citation type="journal article" date="2021" name="BMC Biol.">
        <title>Horizontally acquired antibacterial genes associated with adaptive radiation of ladybird beetles.</title>
        <authorList>
            <person name="Li H.S."/>
            <person name="Tang X.F."/>
            <person name="Huang Y.H."/>
            <person name="Xu Z.Y."/>
            <person name="Chen M.L."/>
            <person name="Du X.Y."/>
            <person name="Qiu B.Y."/>
            <person name="Chen P.T."/>
            <person name="Zhang W."/>
            <person name="Slipinski A."/>
            <person name="Escalona H.E."/>
            <person name="Waterhouse R.M."/>
            <person name="Zwick A."/>
            <person name="Pang H."/>
        </authorList>
    </citation>
    <scope>NUCLEOTIDE SEQUENCE [LARGE SCALE GENOMIC DNA]</scope>
    <source>
        <strain evidence="2">SYSU2018</strain>
    </source>
</reference>
<dbReference type="Proteomes" id="UP001516400">
    <property type="component" value="Unassembled WGS sequence"/>
</dbReference>
<dbReference type="InterPro" id="IPR029063">
    <property type="entry name" value="SAM-dependent_MTases_sf"/>
</dbReference>
<dbReference type="CDD" id="cd02440">
    <property type="entry name" value="AdoMet_MTases"/>
    <property type="match status" value="1"/>
</dbReference>
<protein>
    <recommendedName>
        <fullName evidence="1">Methyltransferase domain-containing protein</fullName>
    </recommendedName>
</protein>
<organism evidence="2 3">
    <name type="scientific">Cryptolaemus montrouzieri</name>
    <dbReference type="NCBI Taxonomy" id="559131"/>
    <lineage>
        <taxon>Eukaryota</taxon>
        <taxon>Metazoa</taxon>
        <taxon>Ecdysozoa</taxon>
        <taxon>Arthropoda</taxon>
        <taxon>Hexapoda</taxon>
        <taxon>Insecta</taxon>
        <taxon>Pterygota</taxon>
        <taxon>Neoptera</taxon>
        <taxon>Endopterygota</taxon>
        <taxon>Coleoptera</taxon>
        <taxon>Polyphaga</taxon>
        <taxon>Cucujiformia</taxon>
        <taxon>Coccinelloidea</taxon>
        <taxon>Coccinellidae</taxon>
        <taxon>Scymninae</taxon>
        <taxon>Scymnini</taxon>
        <taxon>Cryptolaemus</taxon>
    </lineage>
</organism>
<gene>
    <name evidence="2" type="ORF">HHI36_000938</name>
</gene>
<evidence type="ECO:0000259" key="1">
    <source>
        <dbReference type="Pfam" id="PF13679"/>
    </source>
</evidence>
<dbReference type="InterPro" id="IPR025714">
    <property type="entry name" value="Methyltranfer_dom"/>
</dbReference>
<comment type="caution">
    <text evidence="2">The sequence shown here is derived from an EMBL/GenBank/DDBJ whole genome shotgun (WGS) entry which is preliminary data.</text>
</comment>
<feature type="domain" description="Methyltransferase" evidence="1">
    <location>
        <begin position="64"/>
        <end position="206"/>
    </location>
</feature>
<dbReference type="Pfam" id="PF13679">
    <property type="entry name" value="Methyltransf_32"/>
    <property type="match status" value="1"/>
</dbReference>